<name>A0A7X2LUP9_9BURK</name>
<dbReference type="InterPro" id="IPR047347">
    <property type="entry name" value="YvaQ-like_sensor"/>
</dbReference>
<proteinExistence type="predicted"/>
<feature type="transmembrane region" description="Helical" evidence="1">
    <location>
        <begin position="189"/>
        <end position="209"/>
    </location>
</feature>
<evidence type="ECO:0000313" key="4">
    <source>
        <dbReference type="Proteomes" id="UP000446768"/>
    </source>
</evidence>
<dbReference type="RefSeq" id="WP_195763987.1">
    <property type="nucleotide sequence ID" value="NZ_WKJJ01000015.1"/>
</dbReference>
<accession>A0A7X2LUP9</accession>
<dbReference type="AlphaFoldDB" id="A0A7X2LUP9"/>
<keyword evidence="1" id="KW-0812">Transmembrane</keyword>
<comment type="caution">
    <text evidence="3">The sequence shown here is derived from an EMBL/GenBank/DDBJ whole genome shotgun (WGS) entry which is preliminary data.</text>
</comment>
<sequence>MNFAAWKVGTRLAAGFGIVLAVMAALAAVGIGSLSHVGSINASLVEREWTRADAATVVSLLTRENARYTLQLFIAAPDETPDILARIAANKSRIGAALDALDQLVQDDTDGRMLADIRRARGAYMRSFTSAAAILAQGRRDEAATLMRSETLPLLDALQAQVRQFSDLQRQAAQQGGAQVRFATDHARTVLLCGAAGGALMGVAAALIIMRSLARQLGGEPAYASAIAGEVAAGNLAMDIALRPGDRASILHALSAMRASLARLVAGMRGGAAAIAG</sequence>
<keyword evidence="1" id="KW-1133">Transmembrane helix</keyword>
<keyword evidence="1" id="KW-0472">Membrane</keyword>
<evidence type="ECO:0000256" key="1">
    <source>
        <dbReference type="SAM" id="Phobius"/>
    </source>
</evidence>
<reference evidence="3 4" key="1">
    <citation type="submission" date="2019-11" db="EMBL/GenBank/DDBJ databases">
        <title>Novel species isolated from a subtropical stream in China.</title>
        <authorList>
            <person name="Lu H."/>
        </authorList>
    </citation>
    <scope>NUCLEOTIDE SEQUENCE [LARGE SCALE GENOMIC DNA]</scope>
    <source>
        <strain evidence="3 4">FT92W</strain>
    </source>
</reference>
<dbReference type="InterPro" id="IPR024478">
    <property type="entry name" value="HlyB_4HB_MCP"/>
</dbReference>
<feature type="non-terminal residue" evidence="3">
    <location>
        <position position="277"/>
    </location>
</feature>
<dbReference type="Pfam" id="PF12729">
    <property type="entry name" value="4HB_MCP_1"/>
    <property type="match status" value="1"/>
</dbReference>
<dbReference type="Proteomes" id="UP000446768">
    <property type="component" value="Unassembled WGS sequence"/>
</dbReference>
<protein>
    <recommendedName>
        <fullName evidence="2">Chemotaxis methyl-accepting receptor HlyB-like 4HB MCP domain-containing protein</fullName>
    </recommendedName>
</protein>
<organism evidence="3 4">
    <name type="scientific">Pseudoduganella rivuli</name>
    <dbReference type="NCBI Taxonomy" id="2666085"/>
    <lineage>
        <taxon>Bacteria</taxon>
        <taxon>Pseudomonadati</taxon>
        <taxon>Pseudomonadota</taxon>
        <taxon>Betaproteobacteria</taxon>
        <taxon>Burkholderiales</taxon>
        <taxon>Oxalobacteraceae</taxon>
        <taxon>Telluria group</taxon>
        <taxon>Pseudoduganella</taxon>
    </lineage>
</organism>
<dbReference type="CDD" id="cd19411">
    <property type="entry name" value="MCP2201-like_sensor"/>
    <property type="match status" value="1"/>
</dbReference>
<evidence type="ECO:0000259" key="2">
    <source>
        <dbReference type="Pfam" id="PF12729"/>
    </source>
</evidence>
<dbReference type="EMBL" id="WKJJ01000015">
    <property type="protein sequence ID" value="MRV74656.1"/>
    <property type="molecule type" value="Genomic_DNA"/>
</dbReference>
<gene>
    <name evidence="3" type="ORF">GJ700_23375</name>
</gene>
<evidence type="ECO:0000313" key="3">
    <source>
        <dbReference type="EMBL" id="MRV74656.1"/>
    </source>
</evidence>
<keyword evidence="4" id="KW-1185">Reference proteome</keyword>
<feature type="domain" description="Chemotaxis methyl-accepting receptor HlyB-like 4HB MCP" evidence="2">
    <location>
        <begin position="6"/>
        <end position="177"/>
    </location>
</feature>